<keyword evidence="2" id="KW-1185">Reference proteome</keyword>
<name>A0ACB9HPP3_9ASTR</name>
<sequence>MDSKERFIVAFLDGVGPLGIIQLDTVTPKGINTHGFSTGQLVPLLELGCHRRNSPHNIDSDVNISYWHAGDWPLIKVEDVDEFTPDFIHRNGNILRHLKTQQERERRLQNVQTNYPIRGRS</sequence>
<evidence type="ECO:0000313" key="1">
    <source>
        <dbReference type="EMBL" id="KAI3797398.1"/>
    </source>
</evidence>
<organism evidence="1 2">
    <name type="scientific">Smallanthus sonchifolius</name>
    <dbReference type="NCBI Taxonomy" id="185202"/>
    <lineage>
        <taxon>Eukaryota</taxon>
        <taxon>Viridiplantae</taxon>
        <taxon>Streptophyta</taxon>
        <taxon>Embryophyta</taxon>
        <taxon>Tracheophyta</taxon>
        <taxon>Spermatophyta</taxon>
        <taxon>Magnoliopsida</taxon>
        <taxon>eudicotyledons</taxon>
        <taxon>Gunneridae</taxon>
        <taxon>Pentapetalae</taxon>
        <taxon>asterids</taxon>
        <taxon>campanulids</taxon>
        <taxon>Asterales</taxon>
        <taxon>Asteraceae</taxon>
        <taxon>Asteroideae</taxon>
        <taxon>Heliantheae alliance</taxon>
        <taxon>Millerieae</taxon>
        <taxon>Smallanthus</taxon>
    </lineage>
</organism>
<dbReference type="Proteomes" id="UP001056120">
    <property type="component" value="Linkage Group LG11"/>
</dbReference>
<dbReference type="EMBL" id="CM042028">
    <property type="protein sequence ID" value="KAI3797398.1"/>
    <property type="molecule type" value="Genomic_DNA"/>
</dbReference>
<evidence type="ECO:0000313" key="2">
    <source>
        <dbReference type="Proteomes" id="UP001056120"/>
    </source>
</evidence>
<reference evidence="2" key="1">
    <citation type="journal article" date="2022" name="Mol. Ecol. Resour.">
        <title>The genomes of chicory, endive, great burdock and yacon provide insights into Asteraceae palaeo-polyploidization history and plant inulin production.</title>
        <authorList>
            <person name="Fan W."/>
            <person name="Wang S."/>
            <person name="Wang H."/>
            <person name="Wang A."/>
            <person name="Jiang F."/>
            <person name="Liu H."/>
            <person name="Zhao H."/>
            <person name="Xu D."/>
            <person name="Zhang Y."/>
        </authorList>
    </citation>
    <scope>NUCLEOTIDE SEQUENCE [LARGE SCALE GENOMIC DNA]</scope>
    <source>
        <strain evidence="2">cv. Yunnan</strain>
    </source>
</reference>
<protein>
    <submittedName>
        <fullName evidence="1">Uncharacterized protein</fullName>
    </submittedName>
</protein>
<accession>A0ACB9HPP3</accession>
<gene>
    <name evidence="1" type="ORF">L1987_32654</name>
</gene>
<reference evidence="1 2" key="2">
    <citation type="journal article" date="2022" name="Mol. Ecol. Resour.">
        <title>The genomes of chicory, endive, great burdock and yacon provide insights into Asteraceae paleo-polyploidization history and plant inulin production.</title>
        <authorList>
            <person name="Fan W."/>
            <person name="Wang S."/>
            <person name="Wang H."/>
            <person name="Wang A."/>
            <person name="Jiang F."/>
            <person name="Liu H."/>
            <person name="Zhao H."/>
            <person name="Xu D."/>
            <person name="Zhang Y."/>
        </authorList>
    </citation>
    <scope>NUCLEOTIDE SEQUENCE [LARGE SCALE GENOMIC DNA]</scope>
    <source>
        <strain evidence="2">cv. Yunnan</strain>
        <tissue evidence="1">Leaves</tissue>
    </source>
</reference>
<comment type="caution">
    <text evidence="1">The sequence shown here is derived from an EMBL/GenBank/DDBJ whole genome shotgun (WGS) entry which is preliminary data.</text>
</comment>
<proteinExistence type="predicted"/>